<comment type="caution">
    <text evidence="2">The sequence shown here is derived from an EMBL/GenBank/DDBJ whole genome shotgun (WGS) entry which is preliminary data.</text>
</comment>
<accession>A0A8T1S1J5</accession>
<dbReference type="EMBL" id="JAHGAV010001253">
    <property type="protein sequence ID" value="KAG6922545.1"/>
    <property type="molecule type" value="Genomic_DNA"/>
</dbReference>
<dbReference type="AlphaFoldDB" id="A0A8T1S1J5"/>
<evidence type="ECO:0000313" key="3">
    <source>
        <dbReference type="Proteomes" id="UP000765507"/>
    </source>
</evidence>
<sequence>MLSLFSGVEREQKRLIRASQSLHDYTHRYFSATNAVLGILNQHLYTEFTPIKVRENLSLHQNFTFLMNRVQEIHAAVELTDRHVQKNISRPLYDKITLYHTSLQEIGVIIRDFHMASMGIFGSICGPITSVLLRHGNLPENLESAVQLLKASPVLTLQVANLLLSCSEIAMAISPQAAVSSSSSGPQHKGNAVIRDNPDSSRPALGQSPESNEVNQLIPNHNVEWNFSFYGLPQWYIEKFSEMFSSNLSRNTMEAAANEMEEVACVLKRSYKSFQYIVDKTEVYITLINETQQ</sequence>
<dbReference type="OrthoDB" id="6112619at2759"/>
<dbReference type="PANTHER" id="PTHR36289">
    <property type="entry name" value="CHROMOSOME 12 OPEN READING FRAME 60"/>
    <property type="match status" value="1"/>
</dbReference>
<feature type="region of interest" description="Disordered" evidence="1">
    <location>
        <begin position="179"/>
        <end position="213"/>
    </location>
</feature>
<protein>
    <submittedName>
        <fullName evidence="2">Uncharacterized protein</fullName>
    </submittedName>
</protein>
<name>A0A8T1S1J5_CHESE</name>
<organism evidence="2 3">
    <name type="scientific">Chelydra serpentina</name>
    <name type="common">Snapping turtle</name>
    <name type="synonym">Testudo serpentina</name>
    <dbReference type="NCBI Taxonomy" id="8475"/>
    <lineage>
        <taxon>Eukaryota</taxon>
        <taxon>Metazoa</taxon>
        <taxon>Chordata</taxon>
        <taxon>Craniata</taxon>
        <taxon>Vertebrata</taxon>
        <taxon>Euteleostomi</taxon>
        <taxon>Archelosauria</taxon>
        <taxon>Testudinata</taxon>
        <taxon>Testudines</taxon>
        <taxon>Cryptodira</taxon>
        <taxon>Durocryptodira</taxon>
        <taxon>Americhelydia</taxon>
        <taxon>Chelydroidea</taxon>
        <taxon>Chelydridae</taxon>
        <taxon>Chelydra</taxon>
    </lineage>
</organism>
<reference evidence="2 3" key="1">
    <citation type="journal article" date="2020" name="G3 (Bethesda)">
        <title>Draft Genome of the Common Snapping Turtle, Chelydra serpentina, a Model for Phenotypic Plasticity in Reptiles.</title>
        <authorList>
            <person name="Das D."/>
            <person name="Singh S.K."/>
            <person name="Bierstedt J."/>
            <person name="Erickson A."/>
            <person name="Galli G.L.J."/>
            <person name="Crossley D.A. 2nd"/>
            <person name="Rhen T."/>
        </authorList>
    </citation>
    <scope>NUCLEOTIDE SEQUENCE [LARGE SCALE GENOMIC DNA]</scope>
    <source>
        <strain evidence="2">KW</strain>
    </source>
</reference>
<evidence type="ECO:0000313" key="2">
    <source>
        <dbReference type="EMBL" id="KAG6922545.1"/>
    </source>
</evidence>
<dbReference type="InterPro" id="IPR027895">
    <property type="entry name" value="DUF4533"/>
</dbReference>
<dbReference type="Pfam" id="PF15047">
    <property type="entry name" value="DUF4533"/>
    <property type="match status" value="1"/>
</dbReference>
<gene>
    <name evidence="2" type="ORF">G0U57_002083</name>
</gene>
<dbReference type="Proteomes" id="UP000765507">
    <property type="component" value="Unassembled WGS sequence"/>
</dbReference>
<dbReference type="PANTHER" id="PTHR36289:SF1">
    <property type="entry name" value="CHROMOSOME 12 OPEN READING FRAME 60"/>
    <property type="match status" value="1"/>
</dbReference>
<evidence type="ECO:0000256" key="1">
    <source>
        <dbReference type="SAM" id="MobiDB-lite"/>
    </source>
</evidence>
<keyword evidence="3" id="KW-1185">Reference proteome</keyword>
<proteinExistence type="predicted"/>